<evidence type="ECO:0000256" key="1">
    <source>
        <dbReference type="SAM" id="MobiDB-lite"/>
    </source>
</evidence>
<protein>
    <submittedName>
        <fullName evidence="2">Uncharacterized protein</fullName>
    </submittedName>
</protein>
<feature type="compositionally biased region" description="Low complexity" evidence="1">
    <location>
        <begin position="1"/>
        <end position="11"/>
    </location>
</feature>
<evidence type="ECO:0000313" key="2">
    <source>
        <dbReference type="EMBL" id="MBE6059883.1"/>
    </source>
</evidence>
<feature type="region of interest" description="Disordered" evidence="1">
    <location>
        <begin position="1"/>
        <end position="29"/>
    </location>
</feature>
<dbReference type="Proteomes" id="UP000768462">
    <property type="component" value="Unassembled WGS sequence"/>
</dbReference>
<dbReference type="EMBL" id="SVCM01000077">
    <property type="protein sequence ID" value="MBE6059883.1"/>
    <property type="molecule type" value="Genomic_DNA"/>
</dbReference>
<organism evidence="2 3">
    <name type="scientific">Clostridium sulfidigenes</name>
    <dbReference type="NCBI Taxonomy" id="318464"/>
    <lineage>
        <taxon>Bacteria</taxon>
        <taxon>Bacillati</taxon>
        <taxon>Bacillota</taxon>
        <taxon>Clostridia</taxon>
        <taxon>Eubacteriales</taxon>
        <taxon>Clostridiaceae</taxon>
        <taxon>Clostridium</taxon>
    </lineage>
</organism>
<sequence>MDSKNNSSKSNGAKPYGPNERDFLDASTKPVKAHSLEDYVLLPNHVVDPIVANNISNAEFDYTYNEESDLLGFEDQPLASINKNTPTK</sequence>
<dbReference type="RefSeq" id="WP_051824017.1">
    <property type="nucleotide sequence ID" value="NZ_JBQHQR010000005.1"/>
</dbReference>
<comment type="caution">
    <text evidence="2">The sequence shown here is derived from an EMBL/GenBank/DDBJ whole genome shotgun (WGS) entry which is preliminary data.</text>
</comment>
<dbReference type="AlphaFoldDB" id="A0A927WA01"/>
<accession>A0A927WA01</accession>
<reference evidence="2" key="1">
    <citation type="submission" date="2019-04" db="EMBL/GenBank/DDBJ databases">
        <title>Evolution of Biomass-Degrading Anaerobic Consortia Revealed by Metagenomics.</title>
        <authorList>
            <person name="Peng X."/>
        </authorList>
    </citation>
    <scope>NUCLEOTIDE SEQUENCE</scope>
    <source>
        <strain evidence="2">SIG254</strain>
    </source>
</reference>
<evidence type="ECO:0000313" key="3">
    <source>
        <dbReference type="Proteomes" id="UP000768462"/>
    </source>
</evidence>
<gene>
    <name evidence="2" type="ORF">E7215_06885</name>
</gene>
<proteinExistence type="predicted"/>
<name>A0A927WA01_9CLOT</name>